<dbReference type="KEGG" id="bvv:BHK69_22070"/>
<proteinExistence type="predicted"/>
<dbReference type="EMBL" id="CP017147">
    <property type="protein sequence ID" value="AOO82765.1"/>
    <property type="molecule type" value="Genomic_DNA"/>
</dbReference>
<evidence type="ECO:0000313" key="4">
    <source>
        <dbReference type="Proteomes" id="UP000094969"/>
    </source>
</evidence>
<keyword evidence="4" id="KW-1185">Reference proteome</keyword>
<evidence type="ECO:0000256" key="2">
    <source>
        <dbReference type="SAM" id="SignalP"/>
    </source>
</evidence>
<feature type="compositionally biased region" description="Low complexity" evidence="1">
    <location>
        <begin position="25"/>
        <end position="67"/>
    </location>
</feature>
<dbReference type="STRING" id="1526658.BHK69_22070"/>
<evidence type="ECO:0000313" key="3">
    <source>
        <dbReference type="EMBL" id="AOO82765.1"/>
    </source>
</evidence>
<feature type="compositionally biased region" description="Basic and acidic residues" evidence="1">
    <location>
        <begin position="80"/>
        <end position="97"/>
    </location>
</feature>
<dbReference type="Pfam" id="PF07769">
    <property type="entry name" value="PsiF_repeat"/>
    <property type="match status" value="1"/>
</dbReference>
<sequence length="97" mass="9730">MKHFTILSGAAGLLLMTMSFAGAQTTPATPATPAAKPAVTAPATTTAPAAAKPAAAKPAAAAPATRTAKSKECSVQADQKGLHGKERKKFRDACKKA</sequence>
<name>A0A1D7U5V2_9HYPH</name>
<organism evidence="3 4">
    <name type="scientific">Bosea vaviloviae</name>
    <dbReference type="NCBI Taxonomy" id="1526658"/>
    <lineage>
        <taxon>Bacteria</taxon>
        <taxon>Pseudomonadati</taxon>
        <taxon>Pseudomonadota</taxon>
        <taxon>Alphaproteobacteria</taxon>
        <taxon>Hyphomicrobiales</taxon>
        <taxon>Boseaceae</taxon>
        <taxon>Bosea</taxon>
    </lineage>
</organism>
<evidence type="ECO:0008006" key="5">
    <source>
        <dbReference type="Google" id="ProtNLM"/>
    </source>
</evidence>
<dbReference type="InterPro" id="IPR011690">
    <property type="entry name" value="P_starv_induced_PsiF"/>
</dbReference>
<gene>
    <name evidence="3" type="ORF">BHK69_22070</name>
</gene>
<reference evidence="3 4" key="1">
    <citation type="journal article" date="2015" name="Antonie Van Leeuwenhoek">
        <title>Bosea vaviloviae sp. nov., a new species of slow-growing rhizobia isolated from nodules of the relict species Vavilovia formosa (Stev.) Fed.</title>
        <authorList>
            <person name="Safronova V.I."/>
            <person name="Kuznetsova I.G."/>
            <person name="Sazanova A.L."/>
            <person name="Kimeklis A.K."/>
            <person name="Belimov A.A."/>
            <person name="Andronov E.E."/>
            <person name="Pinaev A.G."/>
            <person name="Chizhevskaya E.P."/>
            <person name="Pukhaev A.R."/>
            <person name="Popov K.P."/>
            <person name="Willems A."/>
            <person name="Tikhonovich I.A."/>
        </authorList>
    </citation>
    <scope>NUCLEOTIDE SEQUENCE [LARGE SCALE GENOMIC DNA]</scope>
    <source>
        <strain evidence="3 4">Vaf18</strain>
    </source>
</reference>
<dbReference type="Proteomes" id="UP000094969">
    <property type="component" value="Chromosome"/>
</dbReference>
<accession>A0A1D7U5V2</accession>
<dbReference type="RefSeq" id="WP_069691971.1">
    <property type="nucleotide sequence ID" value="NZ_CP017147.1"/>
</dbReference>
<protein>
    <recommendedName>
        <fullName evidence="5">Phosphate starvation-inducible protein PsiF</fullName>
    </recommendedName>
</protein>
<keyword evidence="2" id="KW-0732">Signal</keyword>
<feature type="region of interest" description="Disordered" evidence="1">
    <location>
        <begin position="24"/>
        <end position="97"/>
    </location>
</feature>
<evidence type="ECO:0000256" key="1">
    <source>
        <dbReference type="SAM" id="MobiDB-lite"/>
    </source>
</evidence>
<dbReference type="AlphaFoldDB" id="A0A1D7U5V2"/>
<feature type="signal peptide" evidence="2">
    <location>
        <begin position="1"/>
        <end position="23"/>
    </location>
</feature>
<feature type="chain" id="PRO_5009100002" description="Phosphate starvation-inducible protein PsiF" evidence="2">
    <location>
        <begin position="24"/>
        <end position="97"/>
    </location>
</feature>